<keyword evidence="2" id="KW-1185">Reference proteome</keyword>
<reference evidence="1 2" key="1">
    <citation type="submission" date="2015-04" db="EMBL/GenBank/DDBJ databases">
        <title>Complete genome sequence of Schizopora paradoxa KUC8140, a cosmopolitan wood degrader in East Asia.</title>
        <authorList>
            <consortium name="DOE Joint Genome Institute"/>
            <person name="Min B."/>
            <person name="Park H."/>
            <person name="Jang Y."/>
            <person name="Kim J.-J."/>
            <person name="Kim K.H."/>
            <person name="Pangilinan J."/>
            <person name="Lipzen A."/>
            <person name="Riley R."/>
            <person name="Grigoriev I.V."/>
            <person name="Spatafora J.W."/>
            <person name="Choi I.-G."/>
        </authorList>
    </citation>
    <scope>NUCLEOTIDE SEQUENCE [LARGE SCALE GENOMIC DNA]</scope>
    <source>
        <strain evidence="1 2">KUC8140</strain>
    </source>
</reference>
<gene>
    <name evidence="1" type="ORF">SCHPADRAFT_893969</name>
</gene>
<organism evidence="1 2">
    <name type="scientific">Schizopora paradoxa</name>
    <dbReference type="NCBI Taxonomy" id="27342"/>
    <lineage>
        <taxon>Eukaryota</taxon>
        <taxon>Fungi</taxon>
        <taxon>Dikarya</taxon>
        <taxon>Basidiomycota</taxon>
        <taxon>Agaricomycotina</taxon>
        <taxon>Agaricomycetes</taxon>
        <taxon>Hymenochaetales</taxon>
        <taxon>Schizoporaceae</taxon>
        <taxon>Schizopora</taxon>
    </lineage>
</organism>
<dbReference type="EMBL" id="KQ086096">
    <property type="protein sequence ID" value="KLO08321.1"/>
    <property type="molecule type" value="Genomic_DNA"/>
</dbReference>
<sequence>MGDCLSCICDDEYRPHYARRSNTYAAYHQNQISRQRALQQQQQTYWTADQQRRWQIQQSRSYGGNSQMTNVHRSPMVQQVVGQSPHVPGRVMMSPQTTRNGMIPNRSTAQMGGPNVQVARYHAGVQRHVTGRPNGMANYGHPRQQVCGFGMQSTQAGYMGAQDSRRSHAGRVFEVFHGLDSSSSWSKSNFGRATTMQGGHAATKVIG</sequence>
<dbReference type="Proteomes" id="UP000053477">
    <property type="component" value="Unassembled WGS sequence"/>
</dbReference>
<dbReference type="AlphaFoldDB" id="A0A0H2RU02"/>
<protein>
    <submittedName>
        <fullName evidence="1">Uncharacterized protein</fullName>
    </submittedName>
</protein>
<proteinExistence type="predicted"/>
<evidence type="ECO:0000313" key="2">
    <source>
        <dbReference type="Proteomes" id="UP000053477"/>
    </source>
</evidence>
<accession>A0A0H2RU02</accession>
<name>A0A0H2RU02_9AGAM</name>
<dbReference type="InParanoid" id="A0A0H2RU02"/>
<evidence type="ECO:0000313" key="1">
    <source>
        <dbReference type="EMBL" id="KLO08321.1"/>
    </source>
</evidence>